<dbReference type="InterPro" id="IPR000182">
    <property type="entry name" value="GNAT_dom"/>
</dbReference>
<dbReference type="InterPro" id="IPR016181">
    <property type="entry name" value="Acyl_CoA_acyltransferase"/>
</dbReference>
<keyword evidence="1 5" id="KW-0808">Transferase</keyword>
<organism evidence="5 6">
    <name type="scientific">Vineibacter terrae</name>
    <dbReference type="NCBI Taxonomy" id="2586908"/>
    <lineage>
        <taxon>Bacteria</taxon>
        <taxon>Pseudomonadati</taxon>
        <taxon>Pseudomonadota</taxon>
        <taxon>Alphaproteobacteria</taxon>
        <taxon>Hyphomicrobiales</taxon>
        <taxon>Vineibacter</taxon>
    </lineage>
</organism>
<dbReference type="Pfam" id="PF00583">
    <property type="entry name" value="Acetyltransf_1"/>
    <property type="match status" value="1"/>
</dbReference>
<feature type="domain" description="N-acetyltransferase" evidence="4">
    <location>
        <begin position="10"/>
        <end position="165"/>
    </location>
</feature>
<dbReference type="Proteomes" id="UP000321638">
    <property type="component" value="Unassembled WGS sequence"/>
</dbReference>
<dbReference type="RefSeq" id="WP_147846370.1">
    <property type="nucleotide sequence ID" value="NZ_VDUZ01000007.1"/>
</dbReference>
<dbReference type="PROSITE" id="PS51186">
    <property type="entry name" value="GNAT"/>
    <property type="match status" value="1"/>
</dbReference>
<dbReference type="InterPro" id="IPR051016">
    <property type="entry name" value="Diverse_Substrate_AcTransf"/>
</dbReference>
<accession>A0A5C8PRU1</accession>
<evidence type="ECO:0000313" key="5">
    <source>
        <dbReference type="EMBL" id="TXL78102.1"/>
    </source>
</evidence>
<evidence type="ECO:0000313" key="6">
    <source>
        <dbReference type="Proteomes" id="UP000321638"/>
    </source>
</evidence>
<dbReference type="PANTHER" id="PTHR10545">
    <property type="entry name" value="DIAMINE N-ACETYLTRANSFERASE"/>
    <property type="match status" value="1"/>
</dbReference>
<comment type="caution">
    <text evidence="5">The sequence shown here is derived from an EMBL/GenBank/DDBJ whole genome shotgun (WGS) entry which is preliminary data.</text>
</comment>
<name>A0A5C8PRU1_9HYPH</name>
<dbReference type="EMBL" id="VDUZ01000007">
    <property type="protein sequence ID" value="TXL78102.1"/>
    <property type="molecule type" value="Genomic_DNA"/>
</dbReference>
<reference evidence="5 6" key="1">
    <citation type="submission" date="2019-06" db="EMBL/GenBank/DDBJ databases">
        <title>New taxonomy in bacterial strain CC-CFT640, isolated from vineyard.</title>
        <authorList>
            <person name="Lin S.-Y."/>
            <person name="Tsai C.-F."/>
            <person name="Young C.-C."/>
        </authorList>
    </citation>
    <scope>NUCLEOTIDE SEQUENCE [LARGE SCALE GENOMIC DNA]</scope>
    <source>
        <strain evidence="5 6">CC-CFT640</strain>
    </source>
</reference>
<dbReference type="PANTHER" id="PTHR10545:SF29">
    <property type="entry name" value="GH14572P-RELATED"/>
    <property type="match status" value="1"/>
</dbReference>
<dbReference type="GO" id="GO:0008080">
    <property type="term" value="F:N-acetyltransferase activity"/>
    <property type="evidence" value="ECO:0007669"/>
    <property type="project" value="UniProtKB-ARBA"/>
</dbReference>
<keyword evidence="6" id="KW-1185">Reference proteome</keyword>
<dbReference type="SUPFAM" id="SSF55729">
    <property type="entry name" value="Acyl-CoA N-acyltransferases (Nat)"/>
    <property type="match status" value="1"/>
</dbReference>
<sequence length="201" mass="21665">MSDAPRGRGLSVRRATIEDAEALAEMAQGLNAHQGDPVSSFSPAAARRDGFGEAPCWTALIAERDGRPVGYAMFHAAYDAPHAARGLYLQDLFVNDGERRQGVGRALMTAVAREARQAGCIFFWWTAKQWNTEALAFYRKLGAMADTVVAHALFGEAFDQLIDGDTTAVIPPPPARHGSGAGSDGQKARSAPRTRPRTRAR</sequence>
<gene>
    <name evidence="5" type="ORF">FHP25_07815</name>
</gene>
<evidence type="ECO:0000256" key="1">
    <source>
        <dbReference type="ARBA" id="ARBA00022679"/>
    </source>
</evidence>
<dbReference type="Gene3D" id="3.40.630.30">
    <property type="match status" value="1"/>
</dbReference>
<dbReference type="OrthoDB" id="9805924at2"/>
<evidence type="ECO:0000259" key="4">
    <source>
        <dbReference type="PROSITE" id="PS51186"/>
    </source>
</evidence>
<evidence type="ECO:0000256" key="3">
    <source>
        <dbReference type="SAM" id="MobiDB-lite"/>
    </source>
</evidence>
<dbReference type="AlphaFoldDB" id="A0A5C8PRU1"/>
<keyword evidence="2" id="KW-0012">Acyltransferase</keyword>
<dbReference type="CDD" id="cd04301">
    <property type="entry name" value="NAT_SF"/>
    <property type="match status" value="1"/>
</dbReference>
<feature type="region of interest" description="Disordered" evidence="3">
    <location>
        <begin position="165"/>
        <end position="201"/>
    </location>
</feature>
<protein>
    <submittedName>
        <fullName evidence="5">GNAT family N-acetyltransferase</fullName>
    </submittedName>
</protein>
<feature type="compositionally biased region" description="Basic residues" evidence="3">
    <location>
        <begin position="190"/>
        <end position="201"/>
    </location>
</feature>
<proteinExistence type="predicted"/>
<evidence type="ECO:0000256" key="2">
    <source>
        <dbReference type="ARBA" id="ARBA00023315"/>
    </source>
</evidence>